<dbReference type="EMBL" id="OU895879">
    <property type="protein sequence ID" value="CAH1729896.1"/>
    <property type="molecule type" value="Genomic_DNA"/>
</dbReference>
<reference evidence="8" key="1">
    <citation type="submission" date="2022-01" db="EMBL/GenBank/DDBJ databases">
        <authorList>
            <person name="King R."/>
        </authorList>
    </citation>
    <scope>NUCLEOTIDE SEQUENCE</scope>
</reference>
<dbReference type="OrthoDB" id="774951at2759"/>
<evidence type="ECO:0000313" key="8">
    <source>
        <dbReference type="EMBL" id="CAH1729896.1"/>
    </source>
</evidence>
<evidence type="ECO:0000256" key="4">
    <source>
        <dbReference type="ARBA" id="ARBA00022490"/>
    </source>
</evidence>
<evidence type="ECO:0000313" key="9">
    <source>
        <dbReference type="Proteomes" id="UP001153620"/>
    </source>
</evidence>
<dbReference type="AlphaFoldDB" id="A0A9P0J4H0"/>
<sequence>MLRGGLRMVKRHFVKNWDEFEKLVVDLEKEKLPINVLFTGDKNEEGESWCPYCNRAKPVVEKVVEESAPEDSHFVVCEIEKPFWRNQENPFRKDTRTHLVFLPTLMRWKSAQRLDGAQAANADLVSMLFEDED</sequence>
<evidence type="ECO:0000256" key="5">
    <source>
        <dbReference type="ARBA" id="ARBA00023157"/>
    </source>
</evidence>
<dbReference type="Gene3D" id="3.40.30.10">
    <property type="entry name" value="Glutaredoxin"/>
    <property type="match status" value="1"/>
</dbReference>
<dbReference type="InterPro" id="IPR036249">
    <property type="entry name" value="Thioredoxin-like_sf"/>
</dbReference>
<feature type="domain" description="Thioredoxin" evidence="7">
    <location>
        <begin position="14"/>
        <end position="131"/>
    </location>
</feature>
<keyword evidence="6" id="KW-0676">Redox-active center</keyword>
<dbReference type="PANTHER" id="PTHR12452">
    <property type="entry name" value="42-9-9 PROTEIN-RELATED"/>
    <property type="match status" value="1"/>
</dbReference>
<comment type="subcellular location">
    <subcellularLocation>
        <location evidence="1">Cytoplasm</location>
    </subcellularLocation>
</comment>
<dbReference type="PANTHER" id="PTHR12452:SF0">
    <property type="entry name" value="THIOREDOXIN DOMAIN-CONTAINING PROTEIN 17"/>
    <property type="match status" value="1"/>
</dbReference>
<evidence type="ECO:0000259" key="7">
    <source>
        <dbReference type="Pfam" id="PF06110"/>
    </source>
</evidence>
<proteinExistence type="inferred from homology"/>
<gene>
    <name evidence="8" type="ORF">CHIRRI_LOCUS11960</name>
</gene>
<keyword evidence="5" id="KW-1015">Disulfide bond</keyword>
<evidence type="ECO:0000256" key="3">
    <source>
        <dbReference type="ARBA" id="ARBA00016949"/>
    </source>
</evidence>
<name>A0A9P0J4H0_9DIPT</name>
<dbReference type="SUPFAM" id="SSF52833">
    <property type="entry name" value="Thioredoxin-like"/>
    <property type="match status" value="1"/>
</dbReference>
<evidence type="ECO:0000256" key="1">
    <source>
        <dbReference type="ARBA" id="ARBA00004496"/>
    </source>
</evidence>
<dbReference type="InterPro" id="IPR010357">
    <property type="entry name" value="TXNDC17_dom"/>
</dbReference>
<keyword evidence="9" id="KW-1185">Reference proteome</keyword>
<organism evidence="8 9">
    <name type="scientific">Chironomus riparius</name>
    <dbReference type="NCBI Taxonomy" id="315576"/>
    <lineage>
        <taxon>Eukaryota</taxon>
        <taxon>Metazoa</taxon>
        <taxon>Ecdysozoa</taxon>
        <taxon>Arthropoda</taxon>
        <taxon>Hexapoda</taxon>
        <taxon>Insecta</taxon>
        <taxon>Pterygota</taxon>
        <taxon>Neoptera</taxon>
        <taxon>Endopterygota</taxon>
        <taxon>Diptera</taxon>
        <taxon>Nematocera</taxon>
        <taxon>Chironomoidea</taxon>
        <taxon>Chironomidae</taxon>
        <taxon>Chironominae</taxon>
        <taxon>Chironomus</taxon>
    </lineage>
</organism>
<evidence type="ECO:0000256" key="6">
    <source>
        <dbReference type="ARBA" id="ARBA00023284"/>
    </source>
</evidence>
<protein>
    <recommendedName>
        <fullName evidence="3">Thioredoxin domain-containing protein 17</fullName>
    </recommendedName>
</protein>
<keyword evidence="4" id="KW-0963">Cytoplasm</keyword>
<dbReference type="Pfam" id="PF06110">
    <property type="entry name" value="TXD17-like_Trx"/>
    <property type="match status" value="1"/>
</dbReference>
<accession>A0A9P0J4H0</accession>
<dbReference type="InterPro" id="IPR045108">
    <property type="entry name" value="TXNDC17-like"/>
</dbReference>
<reference evidence="8" key="2">
    <citation type="submission" date="2022-10" db="EMBL/GenBank/DDBJ databases">
        <authorList>
            <consortium name="ENA_rothamsted_submissions"/>
            <consortium name="culmorum"/>
            <person name="King R."/>
        </authorList>
    </citation>
    <scope>NUCLEOTIDE SEQUENCE</scope>
</reference>
<dbReference type="GO" id="GO:0005829">
    <property type="term" value="C:cytosol"/>
    <property type="evidence" value="ECO:0007669"/>
    <property type="project" value="TreeGrafter"/>
</dbReference>
<evidence type="ECO:0000256" key="2">
    <source>
        <dbReference type="ARBA" id="ARBA00008987"/>
    </source>
</evidence>
<dbReference type="FunFam" id="3.40.30.10:FF:000124">
    <property type="entry name" value="Thioredoxin domain-containing 17"/>
    <property type="match status" value="1"/>
</dbReference>
<comment type="similarity">
    <text evidence="2">Belongs to the thioredoxin family.</text>
</comment>
<dbReference type="Proteomes" id="UP001153620">
    <property type="component" value="Chromosome 3"/>
</dbReference>
<dbReference type="GO" id="GO:0047134">
    <property type="term" value="F:protein-disulfide reductase [NAD(P)H] activity"/>
    <property type="evidence" value="ECO:0007669"/>
    <property type="project" value="InterPro"/>
</dbReference>